<dbReference type="SMART" id="SM00220">
    <property type="entry name" value="S_TKc"/>
    <property type="match status" value="1"/>
</dbReference>
<dbReference type="GO" id="GO:0007165">
    <property type="term" value="P:signal transduction"/>
    <property type="evidence" value="ECO:0007669"/>
    <property type="project" value="TreeGrafter"/>
</dbReference>
<dbReference type="Gramene" id="AET2Gv20309300.17">
    <property type="protein sequence ID" value="AET2Gv20309300.17"/>
    <property type="gene ID" value="AET2Gv20309300"/>
</dbReference>
<keyword evidence="1" id="KW-0723">Serine/threonine-protein kinase</keyword>
<organism evidence="7 8">
    <name type="scientific">Aegilops tauschii subsp. strangulata</name>
    <name type="common">Goatgrass</name>
    <dbReference type="NCBI Taxonomy" id="200361"/>
    <lineage>
        <taxon>Eukaryota</taxon>
        <taxon>Viridiplantae</taxon>
        <taxon>Streptophyta</taxon>
        <taxon>Embryophyta</taxon>
        <taxon>Tracheophyta</taxon>
        <taxon>Spermatophyta</taxon>
        <taxon>Magnoliopsida</taxon>
        <taxon>Liliopsida</taxon>
        <taxon>Poales</taxon>
        <taxon>Poaceae</taxon>
        <taxon>BOP clade</taxon>
        <taxon>Pooideae</taxon>
        <taxon>Triticodae</taxon>
        <taxon>Triticeae</taxon>
        <taxon>Triticinae</taxon>
        <taxon>Aegilops</taxon>
    </lineage>
</organism>
<reference evidence="7" key="4">
    <citation type="submission" date="2019-03" db="UniProtKB">
        <authorList>
            <consortium name="EnsemblPlants"/>
        </authorList>
    </citation>
    <scope>IDENTIFICATION</scope>
</reference>
<sequence>MARHADTGRAFAIKILDRQRILAMKIDEQIKTEIATLKLLKHPNVVRLYEVAASKTKIYMVLEYVNGGELFEKIALKGKLSEKEGRKLFQQLMDAVSYCHERGVYHRDLKVSNY</sequence>
<dbReference type="AlphaFoldDB" id="A0A453AZ24"/>
<name>A0A453AZ24_AEGTS</name>
<evidence type="ECO:0000256" key="1">
    <source>
        <dbReference type="ARBA" id="ARBA00022527"/>
    </source>
</evidence>
<dbReference type="EnsemblPlants" id="AET2Gv20309300.17">
    <property type="protein sequence ID" value="AET2Gv20309300.17"/>
    <property type="gene ID" value="AET2Gv20309300"/>
</dbReference>
<keyword evidence="4" id="KW-0418">Kinase</keyword>
<keyword evidence="2" id="KW-0808">Transferase</keyword>
<evidence type="ECO:0000313" key="7">
    <source>
        <dbReference type="EnsemblPlants" id="AET2Gv20309300.17"/>
    </source>
</evidence>
<accession>A0A453AZ24</accession>
<keyword evidence="5" id="KW-0067">ATP-binding</keyword>
<protein>
    <recommendedName>
        <fullName evidence="6">Protein kinase domain-containing protein</fullName>
    </recommendedName>
</protein>
<reference evidence="8" key="1">
    <citation type="journal article" date="2014" name="Science">
        <title>Ancient hybridizations among the ancestral genomes of bread wheat.</title>
        <authorList>
            <consortium name="International Wheat Genome Sequencing Consortium,"/>
            <person name="Marcussen T."/>
            <person name="Sandve S.R."/>
            <person name="Heier L."/>
            <person name="Spannagl M."/>
            <person name="Pfeifer M."/>
            <person name="Jakobsen K.S."/>
            <person name="Wulff B.B."/>
            <person name="Steuernagel B."/>
            <person name="Mayer K.F."/>
            <person name="Olsen O.A."/>
        </authorList>
    </citation>
    <scope>NUCLEOTIDE SEQUENCE [LARGE SCALE GENOMIC DNA]</scope>
    <source>
        <strain evidence="8">cv. AL8/78</strain>
    </source>
</reference>
<dbReference type="GO" id="GO:0004674">
    <property type="term" value="F:protein serine/threonine kinase activity"/>
    <property type="evidence" value="ECO:0007669"/>
    <property type="project" value="UniProtKB-KW"/>
</dbReference>
<dbReference type="Proteomes" id="UP000015105">
    <property type="component" value="Chromosome 2D"/>
</dbReference>
<reference evidence="8" key="2">
    <citation type="journal article" date="2017" name="Nat. Plants">
        <title>The Aegilops tauschii genome reveals multiple impacts of transposons.</title>
        <authorList>
            <person name="Zhao G."/>
            <person name="Zou C."/>
            <person name="Li K."/>
            <person name="Wang K."/>
            <person name="Li T."/>
            <person name="Gao L."/>
            <person name="Zhang X."/>
            <person name="Wang H."/>
            <person name="Yang Z."/>
            <person name="Liu X."/>
            <person name="Jiang W."/>
            <person name="Mao L."/>
            <person name="Kong X."/>
            <person name="Jiao Y."/>
            <person name="Jia J."/>
        </authorList>
    </citation>
    <scope>NUCLEOTIDE SEQUENCE [LARGE SCALE GENOMIC DNA]</scope>
    <source>
        <strain evidence="8">cv. AL8/78</strain>
    </source>
</reference>
<dbReference type="SUPFAM" id="SSF56112">
    <property type="entry name" value="Protein kinase-like (PK-like)"/>
    <property type="match status" value="1"/>
</dbReference>
<evidence type="ECO:0000313" key="8">
    <source>
        <dbReference type="Proteomes" id="UP000015105"/>
    </source>
</evidence>
<dbReference type="PANTHER" id="PTHR43895:SF65">
    <property type="entry name" value="CBL-INTERACTING PROTEIN KINASE 21"/>
    <property type="match status" value="1"/>
</dbReference>
<proteinExistence type="predicted"/>
<reference evidence="7" key="3">
    <citation type="journal article" date="2017" name="Nature">
        <title>Genome sequence of the progenitor of the wheat D genome Aegilops tauschii.</title>
        <authorList>
            <person name="Luo M.C."/>
            <person name="Gu Y.Q."/>
            <person name="Puiu D."/>
            <person name="Wang H."/>
            <person name="Twardziok S.O."/>
            <person name="Deal K.R."/>
            <person name="Huo N."/>
            <person name="Zhu T."/>
            <person name="Wang L."/>
            <person name="Wang Y."/>
            <person name="McGuire P.E."/>
            <person name="Liu S."/>
            <person name="Long H."/>
            <person name="Ramasamy R.K."/>
            <person name="Rodriguez J.C."/>
            <person name="Van S.L."/>
            <person name="Yuan L."/>
            <person name="Wang Z."/>
            <person name="Xia Z."/>
            <person name="Xiao L."/>
            <person name="Anderson O.D."/>
            <person name="Ouyang S."/>
            <person name="Liang Y."/>
            <person name="Zimin A.V."/>
            <person name="Pertea G."/>
            <person name="Qi P."/>
            <person name="Bennetzen J.L."/>
            <person name="Dai X."/>
            <person name="Dawson M.W."/>
            <person name="Muller H.G."/>
            <person name="Kugler K."/>
            <person name="Rivarola-Duarte L."/>
            <person name="Spannagl M."/>
            <person name="Mayer K.F.X."/>
            <person name="Lu F.H."/>
            <person name="Bevan M.W."/>
            <person name="Leroy P."/>
            <person name="Li P."/>
            <person name="You F.M."/>
            <person name="Sun Q."/>
            <person name="Liu Z."/>
            <person name="Lyons E."/>
            <person name="Wicker T."/>
            <person name="Salzberg S.L."/>
            <person name="Devos K.M."/>
            <person name="Dvorak J."/>
        </authorList>
    </citation>
    <scope>NUCLEOTIDE SEQUENCE [LARGE SCALE GENOMIC DNA]</scope>
    <source>
        <strain evidence="7">cv. AL8/78</strain>
    </source>
</reference>
<keyword evidence="8" id="KW-1185">Reference proteome</keyword>
<evidence type="ECO:0000256" key="4">
    <source>
        <dbReference type="ARBA" id="ARBA00022777"/>
    </source>
</evidence>
<dbReference type="InterPro" id="IPR011009">
    <property type="entry name" value="Kinase-like_dom_sf"/>
</dbReference>
<dbReference type="InterPro" id="IPR000719">
    <property type="entry name" value="Prot_kinase_dom"/>
</dbReference>
<keyword evidence="3" id="KW-0547">Nucleotide-binding</keyword>
<dbReference type="Pfam" id="PF00069">
    <property type="entry name" value="Pkinase"/>
    <property type="match status" value="1"/>
</dbReference>
<dbReference type="PANTHER" id="PTHR43895">
    <property type="entry name" value="CALCIUM/CALMODULIN-DEPENDENT PROTEIN KINASE KINASE-RELATED"/>
    <property type="match status" value="1"/>
</dbReference>
<dbReference type="Gene3D" id="1.10.510.10">
    <property type="entry name" value="Transferase(Phosphotransferase) domain 1"/>
    <property type="match status" value="1"/>
</dbReference>
<feature type="domain" description="Protein kinase" evidence="6">
    <location>
        <begin position="1"/>
        <end position="114"/>
    </location>
</feature>
<evidence type="ECO:0000256" key="3">
    <source>
        <dbReference type="ARBA" id="ARBA00022741"/>
    </source>
</evidence>
<dbReference type="PROSITE" id="PS50011">
    <property type="entry name" value="PROTEIN_KINASE_DOM"/>
    <property type="match status" value="1"/>
</dbReference>
<evidence type="ECO:0000259" key="6">
    <source>
        <dbReference type="PROSITE" id="PS50011"/>
    </source>
</evidence>
<evidence type="ECO:0000256" key="5">
    <source>
        <dbReference type="ARBA" id="ARBA00022840"/>
    </source>
</evidence>
<reference evidence="7" key="5">
    <citation type="journal article" date="2021" name="G3 (Bethesda)">
        <title>Aegilops tauschii genome assembly Aet v5.0 features greater sequence contiguity and improved annotation.</title>
        <authorList>
            <person name="Wang L."/>
            <person name="Zhu T."/>
            <person name="Rodriguez J.C."/>
            <person name="Deal K.R."/>
            <person name="Dubcovsky J."/>
            <person name="McGuire P.E."/>
            <person name="Lux T."/>
            <person name="Spannagl M."/>
            <person name="Mayer K.F.X."/>
            <person name="Baldrich P."/>
            <person name="Meyers B.C."/>
            <person name="Huo N."/>
            <person name="Gu Y.Q."/>
            <person name="Zhou H."/>
            <person name="Devos K.M."/>
            <person name="Bennetzen J.L."/>
            <person name="Unver T."/>
            <person name="Budak H."/>
            <person name="Gulick P.J."/>
            <person name="Galiba G."/>
            <person name="Kalapos B."/>
            <person name="Nelson D.R."/>
            <person name="Li P."/>
            <person name="You F.M."/>
            <person name="Luo M.C."/>
            <person name="Dvorak J."/>
        </authorList>
    </citation>
    <scope>NUCLEOTIDE SEQUENCE [LARGE SCALE GENOMIC DNA]</scope>
    <source>
        <strain evidence="7">cv. AL8/78</strain>
    </source>
</reference>
<evidence type="ECO:0000256" key="2">
    <source>
        <dbReference type="ARBA" id="ARBA00022679"/>
    </source>
</evidence>
<dbReference type="GO" id="GO:0005524">
    <property type="term" value="F:ATP binding"/>
    <property type="evidence" value="ECO:0007669"/>
    <property type="project" value="UniProtKB-KW"/>
</dbReference>